<protein>
    <submittedName>
        <fullName evidence="1">Uncharacterized protein</fullName>
    </submittedName>
</protein>
<accession>A0ACA8R1H9</accession>
<keyword evidence="2" id="KW-1185">Reference proteome</keyword>
<sequence>MKNKIMKSVLFNKFFVSFVLVLVFLFLFSVSSVSADEYYFSSGNITNSSLQGVIDNSTPDEVIINLDDGEYSMGQINITRNATIVGNSSGNVKINGSGTLFNITASNVKLINLTITGYTSAIVGNSSDLTVTGNNITTSGVSINISSSGGNLSNILIEDNVIVSSVSNSDYGAVFVNGNGMAISFVSFINNSIRGNGYSNSNGVRINSKGLRNLTFDGNNITGTSRGVLLSASSSNNTNITFANNNITGTTYGVYLGATSSNNTNIIFANNNITGTSGNGVYLYVIISNNTNITFANNNITGTSRDVELYAFSSNNTNISFANNNMTGASGVALSVGSSNNTNITFANNNITGTSGNGVYLIAYSSNNTNMSFANNNITGTSGYGVCLYDYSAVNTNMSFANNNITGTTHGVYLYASSNNNTNITFANNNITGVRYGVSVYSDNINVGGVLFLNNTINATSGNGFIFFNNGAAINVTDFIIRGNNIFANNTGLNFNGLKNGSLVNVTVEYNRILSPVGVNITSFNDNSSFNYNWWGVNDITGKTLGVDTVNHFILNVTNLTSLDSVKFGDDVSFAFLVLNTSMNNSGVEYLPYFVVNGTYNGVNFTVNNLSNFTDNWTVSKVGDNANVFAATLDSQNVGFTFNVKADTNSTISVDDVHVGTIAVISGQLDNYAGNGSDLLNVTVDGNLYENVVINSTGGWNLTYLTNRTGNITVTVNYSGNDNYTSFTNTSSFSVLKNSTNSTILVPDDVHIGDTGVITGQLANFTGIGSVNVTVDGKIYNNVAVDSTGGNWTVSHLTNHTGNYNVIVNYTGSDAANFTGFINSTSFEVTKLASNSSIVIPVDIKVNETVLISGFLSDENNNPISDAIISVIVGGESFNVTTDSDGGWGLNYTPEHSGVFNLSLFYQGDSRYDGFVENKAFNVSKLATNSSVNIPSNVKVGKSITVSGVLTSGGKPLANTSVLVIVDGKTYKVTTNNIGVWKLSYTPKKAGKSTMKVSFAGNNDYLGFNVSKTFDVIGKVKIRIVKISKLVKVGKYRGFNLYSKVYTIKNVGSALGSKDYVKYFKNWYLEKLSKTSKIVKYQFSTKSRVLKVQVKNLGVGKQVKIKILVTYKKRQ</sequence>
<dbReference type="Proteomes" id="UP000825015">
    <property type="component" value="Chromosome"/>
</dbReference>
<evidence type="ECO:0000313" key="2">
    <source>
        <dbReference type="Proteomes" id="UP000825015"/>
    </source>
</evidence>
<gene>
    <name evidence="1" type="ORF">MarbSA_01530</name>
</gene>
<proteinExistence type="predicted"/>
<dbReference type="EMBL" id="AP019779">
    <property type="protein sequence ID" value="BBL61113.1"/>
    <property type="molecule type" value="Genomic_DNA"/>
</dbReference>
<evidence type="ECO:0000313" key="1">
    <source>
        <dbReference type="EMBL" id="BBL61113.1"/>
    </source>
</evidence>
<organism evidence="1 2">
    <name type="scientific">Methanobrevibacter arboriphilus</name>
    <dbReference type="NCBI Taxonomy" id="39441"/>
    <lineage>
        <taxon>Archaea</taxon>
        <taxon>Methanobacteriati</taxon>
        <taxon>Methanobacteriota</taxon>
        <taxon>Methanomada group</taxon>
        <taxon>Methanobacteria</taxon>
        <taxon>Methanobacteriales</taxon>
        <taxon>Methanobacteriaceae</taxon>
        <taxon>Methanobrevibacter</taxon>
    </lineage>
</organism>
<reference evidence="1" key="1">
    <citation type="submission" date="2019-06" db="EMBL/GenBank/DDBJ databases">
        <title>Complete genome sequence of Methanobrevibacter arboriphilus strain SA.</title>
        <authorList>
            <person name="Asakawa S."/>
        </authorList>
    </citation>
    <scope>NUCLEOTIDE SEQUENCE</scope>
    <source>
        <strain evidence="1">SA</strain>
    </source>
</reference>
<name>A0ACA8R1H9_METAZ</name>